<reference evidence="1 2" key="2">
    <citation type="submission" date="2020-08" db="EMBL/GenBank/DDBJ databases">
        <authorList>
            <person name="Partida-Martinez L."/>
            <person name="Huntemann M."/>
            <person name="Clum A."/>
            <person name="Wang J."/>
            <person name="Palaniappan K."/>
            <person name="Ritter S."/>
            <person name="Chen I.-M."/>
            <person name="Stamatis D."/>
            <person name="Reddy T."/>
            <person name="O'Malley R."/>
            <person name="Daum C."/>
            <person name="Shapiro N."/>
            <person name="Ivanova N."/>
            <person name="Kyrpides N."/>
            <person name="Woyke T."/>
        </authorList>
    </citation>
    <scope>NUCLEOTIDE SEQUENCE [LARGE SCALE GENOMIC DNA]</scope>
    <source>
        <strain evidence="1 2">AS3.13</strain>
    </source>
</reference>
<evidence type="ECO:0000313" key="1">
    <source>
        <dbReference type="EMBL" id="MBB6506591.1"/>
    </source>
</evidence>
<protein>
    <recommendedName>
        <fullName evidence="3">HTH iclR-type domain-containing protein</fullName>
    </recommendedName>
</protein>
<dbReference type="RefSeq" id="WP_184508436.1">
    <property type="nucleotide sequence ID" value="NZ_JACHBT010000027.1"/>
</dbReference>
<gene>
    <name evidence="1" type="ORF">F4693_003596</name>
</gene>
<organism evidence="1 2">
    <name type="scientific">Sphingomonas endophytica</name>
    <dbReference type="NCBI Taxonomy" id="869719"/>
    <lineage>
        <taxon>Bacteria</taxon>
        <taxon>Pseudomonadati</taxon>
        <taxon>Pseudomonadota</taxon>
        <taxon>Alphaproteobacteria</taxon>
        <taxon>Sphingomonadales</taxon>
        <taxon>Sphingomonadaceae</taxon>
        <taxon>Sphingomonas</taxon>
    </lineage>
</organism>
<evidence type="ECO:0000313" key="2">
    <source>
        <dbReference type="Proteomes" id="UP000522313"/>
    </source>
</evidence>
<dbReference type="AlphaFoldDB" id="A0A7X0JH92"/>
<accession>A0A7X0JH92</accession>
<proteinExistence type="predicted"/>
<sequence>MTGLRYFSGNIDRFMVFCLLLRTSLSQPERRGTISVHSAAMSLGRPFETVRRHICALLDQRVCERTRNGVTLSEAFWARADNWKQLRYAHDCFVRLIADAVAQGAIPVGPVPPSHPRRLALTDGVCAAVDLFLALVEANRLLCAEPLDLAIFSVVLHANYRALKADRALSGFDGAPRLLPRHAVRVAQVARALSTPDTTVRRRIAPLTSEGGPYKRTVGGLLVSPDCLRHCGGPDETNSAKHGSIRLIIQRAGAAGLSLRDPTSAYCDGRPPSPEID</sequence>
<dbReference type="EMBL" id="JACHBT010000027">
    <property type="protein sequence ID" value="MBB6506591.1"/>
    <property type="molecule type" value="Genomic_DNA"/>
</dbReference>
<reference evidence="1 2" key="1">
    <citation type="submission" date="2020-08" db="EMBL/GenBank/DDBJ databases">
        <title>The Agave Microbiome: Exploring the role of microbial communities in plant adaptations to desert environments.</title>
        <authorList>
            <person name="Partida-Martinez L.P."/>
        </authorList>
    </citation>
    <scope>NUCLEOTIDE SEQUENCE [LARGE SCALE GENOMIC DNA]</scope>
    <source>
        <strain evidence="1 2">AS3.13</strain>
    </source>
</reference>
<evidence type="ECO:0008006" key="3">
    <source>
        <dbReference type="Google" id="ProtNLM"/>
    </source>
</evidence>
<comment type="caution">
    <text evidence="1">The sequence shown here is derived from an EMBL/GenBank/DDBJ whole genome shotgun (WGS) entry which is preliminary data.</text>
</comment>
<name>A0A7X0JH92_9SPHN</name>
<dbReference type="Proteomes" id="UP000522313">
    <property type="component" value="Unassembled WGS sequence"/>
</dbReference>